<protein>
    <recommendedName>
        <fullName evidence="4">Bacteriocin-associated integral membrane protein</fullName>
    </recommendedName>
</protein>
<evidence type="ECO:0000256" key="1">
    <source>
        <dbReference type="SAM" id="Phobius"/>
    </source>
</evidence>
<dbReference type="Proteomes" id="UP000321830">
    <property type="component" value="Unassembled WGS sequence"/>
</dbReference>
<name>A0A511J1J0_9ENTE</name>
<keyword evidence="1" id="KW-0812">Transmembrane</keyword>
<feature type="transmembrane region" description="Helical" evidence="1">
    <location>
        <begin position="204"/>
        <end position="227"/>
    </location>
</feature>
<dbReference type="Pfam" id="PF07242">
    <property type="entry name" value="DUF1430"/>
    <property type="match status" value="1"/>
</dbReference>
<evidence type="ECO:0000313" key="2">
    <source>
        <dbReference type="EMBL" id="GEL91852.1"/>
    </source>
</evidence>
<dbReference type="AlphaFoldDB" id="A0A511J1J0"/>
<comment type="caution">
    <text evidence="2">The sequence shown here is derived from an EMBL/GenBank/DDBJ whole genome shotgun (WGS) entry which is preliminary data.</text>
</comment>
<organism evidence="2 3">
    <name type="scientific">Enterococcus villorum</name>
    <dbReference type="NCBI Taxonomy" id="112904"/>
    <lineage>
        <taxon>Bacteria</taxon>
        <taxon>Bacillati</taxon>
        <taxon>Bacillota</taxon>
        <taxon>Bacilli</taxon>
        <taxon>Lactobacillales</taxon>
        <taxon>Enterococcaceae</taxon>
        <taxon>Enterococcus</taxon>
    </lineage>
</organism>
<feature type="transmembrane region" description="Helical" evidence="1">
    <location>
        <begin position="276"/>
        <end position="298"/>
    </location>
</feature>
<dbReference type="EMBL" id="BJWF01000010">
    <property type="protein sequence ID" value="GEL91852.1"/>
    <property type="molecule type" value="Genomic_DNA"/>
</dbReference>
<feature type="transmembrane region" description="Helical" evidence="1">
    <location>
        <begin position="603"/>
        <end position="621"/>
    </location>
</feature>
<feature type="transmembrane region" description="Helical" evidence="1">
    <location>
        <begin position="233"/>
        <end position="256"/>
    </location>
</feature>
<keyword evidence="1" id="KW-0472">Membrane</keyword>
<proteinExistence type="predicted"/>
<keyword evidence="1" id="KW-1133">Transmembrane helix</keyword>
<sequence length="659" mass="77279">MMRKIYRCFFLFTVISFLYSISFIGTEVIKSAILGIHSGIIIESLDGDKNNQEVFQTIAQYAQDKQVTLHKLIFRIGKDGQTQKEIYTFDKRENSTYSYKPIPSDNPTNFYDYTELSNEEPLGLYLMAEAPPEKMAEELYAKGIEIKIEKTQWLFYFASSLFMSIGQLFFILFLCLIVAFAFYQSSIRKKIGIMKVLGCSHYKLVLRDIFIDITLFTGLLIIFIFVYPHMFSFYRLIFILGILLIGLLQLFGSWLVQSLGTIANKMKGEKPYRWLVVFNLLIKIAIMCFMVINVKMLLIKMNENHTFKQQLTYWTKLPDYYHLMFSNTTRLLPRYGQSQEEWKIETDQVNQILLPLLEKSEQSGGIFLSVPELNSNHNLYPYIEKNAFWMANHNAIHELKVKDAQGNVIPTLDENFFYLLIPENKKEYTELFMQEAENELTFYQNPMEDETKKYRGELKVLYTQSNQLIFNYNHQLWENMYSFNPVIVLITLPLIQPNIDIWISDVSNGTYLFREPEEVHQFITDSQLENDFSGLVSIKSQINQRIVSTRLEYYTAMAVVVLLIVSFIAVEIYSSLIYAEMNKKRLFLQYILGKTLWQRHRNYYIKMIVISLGVLGGLSIWQEGSGFIIMSLFCFEIFLLFFNTSVAENKQRLEVIKND</sequence>
<feature type="transmembrane region" description="Helical" evidence="1">
    <location>
        <begin position="553"/>
        <end position="579"/>
    </location>
</feature>
<gene>
    <name evidence="2" type="ORF">EVI01_11890</name>
</gene>
<accession>A0A511J1J0</accession>
<dbReference type="InterPro" id="IPR006541">
    <property type="entry name" value="Bacteriocin_ass"/>
</dbReference>
<reference evidence="2 3" key="1">
    <citation type="submission" date="2019-07" db="EMBL/GenBank/DDBJ databases">
        <title>Whole genome shotgun sequence of Enterococcus villorum NBRC 100699.</title>
        <authorList>
            <person name="Hosoyama A."/>
            <person name="Uohara A."/>
            <person name="Ohji S."/>
            <person name="Ichikawa N."/>
        </authorList>
    </citation>
    <scope>NUCLEOTIDE SEQUENCE [LARGE SCALE GENOMIC DNA]</scope>
    <source>
        <strain evidence="2 3">NBRC 100699</strain>
    </source>
</reference>
<feature type="transmembrane region" description="Helical" evidence="1">
    <location>
        <begin position="627"/>
        <end position="647"/>
    </location>
</feature>
<feature type="transmembrane region" description="Helical" evidence="1">
    <location>
        <begin position="153"/>
        <end position="183"/>
    </location>
</feature>
<evidence type="ECO:0000313" key="3">
    <source>
        <dbReference type="Proteomes" id="UP000321830"/>
    </source>
</evidence>
<evidence type="ECO:0008006" key="4">
    <source>
        <dbReference type="Google" id="ProtNLM"/>
    </source>
</evidence>